<dbReference type="OrthoDB" id="9803256at2"/>
<keyword evidence="8" id="KW-1185">Reference proteome</keyword>
<feature type="domain" description="HTH crp-type" evidence="6">
    <location>
        <begin position="1"/>
        <end position="44"/>
    </location>
</feature>
<proteinExistence type="predicted"/>
<gene>
    <name evidence="7" type="ORF">SAMN04489864_11232</name>
</gene>
<dbReference type="PROSITE" id="PS50943">
    <property type="entry name" value="HTH_CROC1"/>
    <property type="match status" value="1"/>
</dbReference>
<reference evidence="7 8" key="1">
    <citation type="submission" date="2016-10" db="EMBL/GenBank/DDBJ databases">
        <authorList>
            <person name="de Groot N.N."/>
        </authorList>
    </citation>
    <scope>NUCLEOTIDE SEQUENCE [LARGE SCALE GENOMIC DNA]</scope>
    <source>
        <strain evidence="7 8">DSM 18684</strain>
    </source>
</reference>
<feature type="domain" description="HTH cro/C1-type" evidence="5">
    <location>
        <begin position="6"/>
        <end position="49"/>
    </location>
</feature>
<evidence type="ECO:0000259" key="4">
    <source>
        <dbReference type="PROSITE" id="PS50932"/>
    </source>
</evidence>
<dbReference type="EMBL" id="FOPP01000012">
    <property type="protein sequence ID" value="SFH43011.1"/>
    <property type="molecule type" value="Genomic_DNA"/>
</dbReference>
<name>A0A1I3A125_9SPHI</name>
<organism evidence="7 8">
    <name type="scientific">Pedobacter insulae</name>
    <dbReference type="NCBI Taxonomy" id="414048"/>
    <lineage>
        <taxon>Bacteria</taxon>
        <taxon>Pseudomonadati</taxon>
        <taxon>Bacteroidota</taxon>
        <taxon>Sphingobacteriia</taxon>
        <taxon>Sphingobacteriales</taxon>
        <taxon>Sphingobacteriaceae</taxon>
        <taxon>Pedobacter</taxon>
    </lineage>
</organism>
<keyword evidence="3" id="KW-0804">Transcription</keyword>
<dbReference type="CDD" id="cd06267">
    <property type="entry name" value="PBP1_LacI_sugar_binding-like"/>
    <property type="match status" value="1"/>
</dbReference>
<dbReference type="GO" id="GO:0016987">
    <property type="term" value="F:sigma factor activity"/>
    <property type="evidence" value="ECO:0007669"/>
    <property type="project" value="InterPro"/>
</dbReference>
<dbReference type="SUPFAM" id="SSF47413">
    <property type="entry name" value="lambda repressor-like DNA-binding domains"/>
    <property type="match status" value="1"/>
</dbReference>
<dbReference type="PROSITE" id="PS50932">
    <property type="entry name" value="HTH_LACI_2"/>
    <property type="match status" value="1"/>
</dbReference>
<evidence type="ECO:0000259" key="5">
    <source>
        <dbReference type="PROSITE" id="PS50943"/>
    </source>
</evidence>
<dbReference type="CDD" id="cd01392">
    <property type="entry name" value="HTH_LacI"/>
    <property type="match status" value="1"/>
</dbReference>
<dbReference type="GO" id="GO:0000976">
    <property type="term" value="F:transcription cis-regulatory region binding"/>
    <property type="evidence" value="ECO:0007669"/>
    <property type="project" value="TreeGrafter"/>
</dbReference>
<dbReference type="InterPro" id="IPR000843">
    <property type="entry name" value="HTH_LacI"/>
</dbReference>
<evidence type="ECO:0000259" key="6">
    <source>
        <dbReference type="PROSITE" id="PS51063"/>
    </source>
</evidence>
<evidence type="ECO:0000256" key="2">
    <source>
        <dbReference type="ARBA" id="ARBA00023125"/>
    </source>
</evidence>
<dbReference type="InterPro" id="IPR001761">
    <property type="entry name" value="Peripla_BP/Lac1_sug-bd_dom"/>
</dbReference>
<dbReference type="SMART" id="SM00354">
    <property type="entry name" value="HTH_LACI"/>
    <property type="match status" value="1"/>
</dbReference>
<dbReference type="RefSeq" id="WP_090997175.1">
    <property type="nucleotide sequence ID" value="NZ_FOPP01000012.1"/>
</dbReference>
<evidence type="ECO:0000256" key="1">
    <source>
        <dbReference type="ARBA" id="ARBA00023015"/>
    </source>
</evidence>
<accession>A0A1I3A125</accession>
<dbReference type="InterPro" id="IPR001387">
    <property type="entry name" value="Cro/C1-type_HTH"/>
</dbReference>
<evidence type="ECO:0000313" key="7">
    <source>
        <dbReference type="EMBL" id="SFH43011.1"/>
    </source>
</evidence>
<dbReference type="Proteomes" id="UP000199666">
    <property type="component" value="Unassembled WGS sequence"/>
</dbReference>
<keyword evidence="1" id="KW-0805">Transcription regulation</keyword>
<feature type="domain" description="HTH lacI-type" evidence="4">
    <location>
        <begin position="5"/>
        <end position="59"/>
    </location>
</feature>
<dbReference type="STRING" id="414048.SAMN04489864_11232"/>
<keyword evidence="2" id="KW-0238">DNA-binding</keyword>
<dbReference type="PANTHER" id="PTHR30146">
    <property type="entry name" value="LACI-RELATED TRANSCRIPTIONAL REPRESSOR"/>
    <property type="match status" value="1"/>
</dbReference>
<dbReference type="AlphaFoldDB" id="A0A1I3A125"/>
<dbReference type="Gene3D" id="1.10.260.40">
    <property type="entry name" value="lambda repressor-like DNA-binding domains"/>
    <property type="match status" value="1"/>
</dbReference>
<evidence type="ECO:0000313" key="8">
    <source>
        <dbReference type="Proteomes" id="UP000199666"/>
    </source>
</evidence>
<dbReference type="InterPro" id="IPR000394">
    <property type="entry name" value="RNA_pol_sigma_54"/>
</dbReference>
<dbReference type="InterPro" id="IPR028082">
    <property type="entry name" value="Peripla_BP_I"/>
</dbReference>
<dbReference type="Pfam" id="PF00532">
    <property type="entry name" value="Peripla_BP_1"/>
    <property type="match status" value="1"/>
</dbReference>
<sequence length="336" mass="37271">MFEPVTIKDIAKALGLSTSTVSRALRDTHEISAATKKIVLAYAKEINYQPNPIALSLKERRSKSIGVVVSEVANSYFSQAINGIESIAYDRGYHVIISQTHESYDREVINVQHLASRSVDGLLVSLSSETTDISHLSSLHERGLPIVFFDRVADEIDTHKVIANNEKGAYQATEYLIKQGYQRIAHLTSSKHLSISIERLSGYEAALRDHNMEVSSSYIKHCLHGGMLPEETETAIKELMSLKEKPDAIFVAGDRLSTGCLSVFKKLSIAVPEEIAIAGFSNSDVLDLFNPSLTSVRQPAYDIGQLATEMLLQLIEAKYPVEEFEKKILATDLYVR</sequence>
<dbReference type="InterPro" id="IPR010982">
    <property type="entry name" value="Lambda_DNA-bd_dom_sf"/>
</dbReference>
<evidence type="ECO:0000256" key="3">
    <source>
        <dbReference type="ARBA" id="ARBA00023163"/>
    </source>
</evidence>
<dbReference type="PROSITE" id="PS00717">
    <property type="entry name" value="SIGMA54_1"/>
    <property type="match status" value="1"/>
</dbReference>
<dbReference type="Pfam" id="PF00356">
    <property type="entry name" value="LacI"/>
    <property type="match status" value="1"/>
</dbReference>
<dbReference type="GO" id="GO:0001216">
    <property type="term" value="F:DNA-binding transcription activator activity"/>
    <property type="evidence" value="ECO:0007669"/>
    <property type="project" value="InterPro"/>
</dbReference>
<dbReference type="Gene3D" id="3.40.50.2300">
    <property type="match status" value="2"/>
</dbReference>
<dbReference type="InterPro" id="IPR012318">
    <property type="entry name" value="HTH_CRP"/>
</dbReference>
<dbReference type="SUPFAM" id="SSF53822">
    <property type="entry name" value="Periplasmic binding protein-like I"/>
    <property type="match status" value="1"/>
</dbReference>
<dbReference type="PANTHER" id="PTHR30146:SF109">
    <property type="entry name" value="HTH-TYPE TRANSCRIPTIONAL REGULATOR GALS"/>
    <property type="match status" value="1"/>
</dbReference>
<dbReference type="PROSITE" id="PS51063">
    <property type="entry name" value="HTH_CRP_2"/>
    <property type="match status" value="1"/>
</dbReference>
<protein>
    <submittedName>
        <fullName evidence="7">Transcriptional regulator, LacI family</fullName>
    </submittedName>
</protein>